<feature type="domain" description="BPTI/Kunitz inhibitor" evidence="2">
    <location>
        <begin position="28"/>
        <end position="81"/>
    </location>
</feature>
<feature type="chain" id="PRO_5040267023" description="BPTI/Kunitz inhibitor domain-containing protein" evidence="1">
    <location>
        <begin position="22"/>
        <end position="94"/>
    </location>
</feature>
<protein>
    <recommendedName>
        <fullName evidence="2">BPTI/Kunitz inhibitor domain-containing protein</fullName>
    </recommendedName>
</protein>
<evidence type="ECO:0000256" key="1">
    <source>
        <dbReference type="SAM" id="SignalP"/>
    </source>
</evidence>
<dbReference type="InterPro" id="IPR002223">
    <property type="entry name" value="Kunitz_BPTI"/>
</dbReference>
<dbReference type="EMBL" id="OU900108">
    <property type="protein sequence ID" value="CAG9857897.1"/>
    <property type="molecule type" value="Genomic_DNA"/>
</dbReference>
<dbReference type="InterPro" id="IPR036880">
    <property type="entry name" value="Kunitz_BPTI_sf"/>
</dbReference>
<dbReference type="AlphaFoldDB" id="A0A9N9XQB7"/>
<sequence length="94" mass="10926">MYKLAFILCIFLVVVVPNCEAVFTWFDCWWPVSWPDSPTCTAKLKRWRWDVIANDCIQVNYNGCNPTNNNFETQKECLVAASSVCKFVFPFSFP</sequence>
<dbReference type="SMART" id="SM00131">
    <property type="entry name" value="KU"/>
    <property type="match status" value="1"/>
</dbReference>
<keyword evidence="4" id="KW-1185">Reference proteome</keyword>
<proteinExistence type="predicted"/>
<evidence type="ECO:0000313" key="4">
    <source>
        <dbReference type="Proteomes" id="UP001153712"/>
    </source>
</evidence>
<dbReference type="Proteomes" id="UP001153712">
    <property type="component" value="Chromosome 15"/>
</dbReference>
<dbReference type="PROSITE" id="PS50279">
    <property type="entry name" value="BPTI_KUNITZ_2"/>
    <property type="match status" value="1"/>
</dbReference>
<feature type="signal peptide" evidence="1">
    <location>
        <begin position="1"/>
        <end position="21"/>
    </location>
</feature>
<dbReference type="Gene3D" id="4.10.410.10">
    <property type="entry name" value="Pancreatic trypsin inhibitor Kunitz domain"/>
    <property type="match status" value="1"/>
</dbReference>
<accession>A0A9N9XQB7</accession>
<gene>
    <name evidence="3" type="ORF">PHYEVI_LOCUS4295</name>
</gene>
<evidence type="ECO:0000313" key="3">
    <source>
        <dbReference type="EMBL" id="CAG9857897.1"/>
    </source>
</evidence>
<organism evidence="3 4">
    <name type="scientific">Phyllotreta striolata</name>
    <name type="common">Striped flea beetle</name>
    <name type="synonym">Crioceris striolata</name>
    <dbReference type="NCBI Taxonomy" id="444603"/>
    <lineage>
        <taxon>Eukaryota</taxon>
        <taxon>Metazoa</taxon>
        <taxon>Ecdysozoa</taxon>
        <taxon>Arthropoda</taxon>
        <taxon>Hexapoda</taxon>
        <taxon>Insecta</taxon>
        <taxon>Pterygota</taxon>
        <taxon>Neoptera</taxon>
        <taxon>Endopterygota</taxon>
        <taxon>Coleoptera</taxon>
        <taxon>Polyphaga</taxon>
        <taxon>Cucujiformia</taxon>
        <taxon>Chrysomeloidea</taxon>
        <taxon>Chrysomelidae</taxon>
        <taxon>Galerucinae</taxon>
        <taxon>Alticini</taxon>
        <taxon>Phyllotreta</taxon>
    </lineage>
</organism>
<evidence type="ECO:0000259" key="2">
    <source>
        <dbReference type="PROSITE" id="PS50279"/>
    </source>
</evidence>
<reference evidence="3" key="1">
    <citation type="submission" date="2022-01" db="EMBL/GenBank/DDBJ databases">
        <authorList>
            <person name="King R."/>
        </authorList>
    </citation>
    <scope>NUCLEOTIDE SEQUENCE</scope>
</reference>
<dbReference type="OrthoDB" id="6775666at2759"/>
<name>A0A9N9XQB7_PHYSR</name>
<keyword evidence="1" id="KW-0732">Signal</keyword>
<dbReference type="SUPFAM" id="SSF57362">
    <property type="entry name" value="BPTI-like"/>
    <property type="match status" value="1"/>
</dbReference>
<dbReference type="GO" id="GO:0004867">
    <property type="term" value="F:serine-type endopeptidase inhibitor activity"/>
    <property type="evidence" value="ECO:0007669"/>
    <property type="project" value="InterPro"/>
</dbReference>
<dbReference type="Pfam" id="PF00014">
    <property type="entry name" value="Kunitz_BPTI"/>
    <property type="match status" value="1"/>
</dbReference>